<accession>A0ABR9EGF0</accession>
<dbReference type="InterPro" id="IPR001031">
    <property type="entry name" value="Thioesterase"/>
</dbReference>
<keyword evidence="4" id="KW-1185">Reference proteome</keyword>
<sequence>MMNNEDIWFLQRKQSKPVKQNLFCFPYAGGSGQMYLDWDDKVPDGCQVFGVEFPGRGRRFSDPLQANITDLVDMLYANIKSKLTRPFSFYGHSNGALVAYELAKKISRELGLTPKNLFISAKVAPQLGTEYPLHKLSEDEFIEVLKDYKGTPELVFNNPELLEVYTPILRSDFALSENYKFVEQGKLNTDIVILAGKDDEVVEPDNVFAWQALFNGKVRKELMRGDHFFVHSEETALINIINSEL</sequence>
<organism evidence="3 4">
    <name type="scientific">Pseudoalteromonas aurantia 208</name>
    <dbReference type="NCBI Taxonomy" id="1314867"/>
    <lineage>
        <taxon>Bacteria</taxon>
        <taxon>Pseudomonadati</taxon>
        <taxon>Pseudomonadota</taxon>
        <taxon>Gammaproteobacteria</taxon>
        <taxon>Alteromonadales</taxon>
        <taxon>Pseudoalteromonadaceae</taxon>
        <taxon>Pseudoalteromonas</taxon>
    </lineage>
</organism>
<dbReference type="PANTHER" id="PTHR11487:SF0">
    <property type="entry name" value="S-ACYL FATTY ACID SYNTHASE THIOESTERASE, MEDIUM CHAIN"/>
    <property type="match status" value="1"/>
</dbReference>
<dbReference type="EMBL" id="AQGV01000013">
    <property type="protein sequence ID" value="MBE0369469.1"/>
    <property type="molecule type" value="Genomic_DNA"/>
</dbReference>
<comment type="caution">
    <text evidence="3">The sequence shown here is derived from an EMBL/GenBank/DDBJ whole genome shotgun (WGS) entry which is preliminary data.</text>
</comment>
<dbReference type="InterPro" id="IPR029058">
    <property type="entry name" value="AB_hydrolase_fold"/>
</dbReference>
<evidence type="ECO:0000313" key="4">
    <source>
        <dbReference type="Proteomes" id="UP000615755"/>
    </source>
</evidence>
<protein>
    <submittedName>
        <fullName evidence="3">Medium-chain acyl-[acyl-carrier-protein] hydrolase</fullName>
    </submittedName>
</protein>
<dbReference type="Pfam" id="PF00975">
    <property type="entry name" value="Thioesterase"/>
    <property type="match status" value="1"/>
</dbReference>
<proteinExistence type="inferred from homology"/>
<feature type="domain" description="Thioesterase" evidence="2">
    <location>
        <begin position="21"/>
        <end position="243"/>
    </location>
</feature>
<dbReference type="PANTHER" id="PTHR11487">
    <property type="entry name" value="THIOESTERASE"/>
    <property type="match status" value="1"/>
</dbReference>
<dbReference type="GO" id="GO:0016787">
    <property type="term" value="F:hydrolase activity"/>
    <property type="evidence" value="ECO:0007669"/>
    <property type="project" value="UniProtKB-KW"/>
</dbReference>
<dbReference type="SUPFAM" id="SSF53474">
    <property type="entry name" value="alpha/beta-Hydrolases"/>
    <property type="match status" value="1"/>
</dbReference>
<evidence type="ECO:0000313" key="3">
    <source>
        <dbReference type="EMBL" id="MBE0369469.1"/>
    </source>
</evidence>
<comment type="similarity">
    <text evidence="1">Belongs to the thioesterase family.</text>
</comment>
<name>A0ABR9EGF0_9GAMM</name>
<dbReference type="Gene3D" id="3.40.50.1820">
    <property type="entry name" value="alpha/beta hydrolase"/>
    <property type="match status" value="1"/>
</dbReference>
<dbReference type="InterPro" id="IPR012223">
    <property type="entry name" value="TEII"/>
</dbReference>
<dbReference type="Proteomes" id="UP000615755">
    <property type="component" value="Unassembled WGS sequence"/>
</dbReference>
<evidence type="ECO:0000256" key="1">
    <source>
        <dbReference type="ARBA" id="ARBA00007169"/>
    </source>
</evidence>
<keyword evidence="3" id="KW-0378">Hydrolase</keyword>
<evidence type="ECO:0000259" key="2">
    <source>
        <dbReference type="Pfam" id="PF00975"/>
    </source>
</evidence>
<dbReference type="RefSeq" id="WP_192508695.1">
    <property type="nucleotide sequence ID" value="NZ_AQGV01000013.1"/>
</dbReference>
<reference evidence="3 4" key="1">
    <citation type="submission" date="2015-03" db="EMBL/GenBank/DDBJ databases">
        <title>Genome sequence of Pseudoalteromonas aurantia.</title>
        <authorList>
            <person name="Xie B.-B."/>
            <person name="Rong J.-C."/>
            <person name="Qin Q.-L."/>
            <person name="Zhang Y.-Z."/>
        </authorList>
    </citation>
    <scope>NUCLEOTIDE SEQUENCE [LARGE SCALE GENOMIC DNA]</scope>
    <source>
        <strain evidence="3 4">208</strain>
    </source>
</reference>
<gene>
    <name evidence="3" type="ORF">PAUR_a3975</name>
</gene>